<dbReference type="Proteomes" id="UP001628078">
    <property type="component" value="Unassembled WGS sequence"/>
</dbReference>
<accession>A0ABQ5JKK6</accession>
<keyword evidence="8" id="KW-1185">Reference proteome</keyword>
<dbReference type="CDD" id="cd16332">
    <property type="entry name" value="Prp-like"/>
    <property type="match status" value="1"/>
</dbReference>
<evidence type="ECO:0000256" key="2">
    <source>
        <dbReference type="ARBA" id="ARBA00022670"/>
    </source>
</evidence>
<protein>
    <recommendedName>
        <fullName evidence="6">Ribosomal processing cysteine protease Prp</fullName>
    </recommendedName>
</protein>
<evidence type="ECO:0000256" key="5">
    <source>
        <dbReference type="ARBA" id="ARBA00044503"/>
    </source>
</evidence>
<dbReference type="Gene3D" id="3.30.70.1490">
    <property type="entry name" value="Cysteine protease Prp"/>
    <property type="match status" value="1"/>
</dbReference>
<dbReference type="RefSeq" id="WP_407882125.1">
    <property type="nucleotide sequence ID" value="NZ_BQXO01000001.1"/>
</dbReference>
<dbReference type="EMBL" id="BQXO01000001">
    <property type="protein sequence ID" value="GKT04869.1"/>
    <property type="molecule type" value="Genomic_DNA"/>
</dbReference>
<evidence type="ECO:0000256" key="3">
    <source>
        <dbReference type="ARBA" id="ARBA00022801"/>
    </source>
</evidence>
<reference evidence="7 8" key="1">
    <citation type="submission" date="2022-03" db="EMBL/GenBank/DDBJ databases">
        <title>Draft genome sequence of Furfurilactobacillus curtus JCM 31185.</title>
        <authorList>
            <person name="Suzuki S."/>
            <person name="Endo A."/>
            <person name="Kajikawa A."/>
        </authorList>
    </citation>
    <scope>NUCLEOTIDE SEQUENCE [LARGE SCALE GENOMIC DNA]</scope>
    <source>
        <strain evidence="7 8">JCM 31185</strain>
    </source>
</reference>
<comment type="caution">
    <text evidence="7">The sequence shown here is derived from an EMBL/GenBank/DDBJ whole genome shotgun (WGS) entry which is preliminary data.</text>
</comment>
<keyword evidence="2" id="KW-0645">Protease</keyword>
<dbReference type="InterPro" id="IPR007422">
    <property type="entry name" value="Peptidase_Prp"/>
</dbReference>
<name>A0ABQ5JKK6_9LACO</name>
<evidence type="ECO:0000256" key="1">
    <source>
        <dbReference type="ARBA" id="ARBA00022517"/>
    </source>
</evidence>
<organism evidence="7 8">
    <name type="scientific">Furfurilactobacillus curtus</name>
    <dbReference type="NCBI Taxonomy" id="1746200"/>
    <lineage>
        <taxon>Bacteria</taxon>
        <taxon>Bacillati</taxon>
        <taxon>Bacillota</taxon>
        <taxon>Bacilli</taxon>
        <taxon>Lactobacillales</taxon>
        <taxon>Lactobacillaceae</taxon>
        <taxon>Furfurilactobacillus</taxon>
    </lineage>
</organism>
<keyword evidence="4" id="KW-0788">Thiol protease</keyword>
<sequence>MIKVAISRNSDQQVTSFKMTGHAGSGQYGEDIVCAAASVLAITTVNALDEVATVHPSLTSDNANGGYLALTMHDRNQAAETILATFTLGMTQIAEKYAQFITISDGHFN</sequence>
<evidence type="ECO:0000313" key="8">
    <source>
        <dbReference type="Proteomes" id="UP001628078"/>
    </source>
</evidence>
<dbReference type="InterPro" id="IPR036764">
    <property type="entry name" value="Peptidase_Prp_sf"/>
</dbReference>
<keyword evidence="1" id="KW-0690">Ribosome biogenesis</keyword>
<evidence type="ECO:0000256" key="4">
    <source>
        <dbReference type="ARBA" id="ARBA00022807"/>
    </source>
</evidence>
<dbReference type="PANTHER" id="PTHR39178:SF1">
    <property type="entry name" value="RIBOSOMAL-PROCESSING CYSTEINE PROTEASE PRP"/>
    <property type="match status" value="1"/>
</dbReference>
<keyword evidence="3" id="KW-0378">Hydrolase</keyword>
<dbReference type="PANTHER" id="PTHR39178">
    <property type="entry name" value="HYPOTHETICAL RIBOSOME-ASSOCIATED PROTEIN"/>
    <property type="match status" value="1"/>
</dbReference>
<gene>
    <name evidence="7" type="ORF">JCM31185_01580</name>
</gene>
<proteinExistence type="inferred from homology"/>
<comment type="similarity">
    <text evidence="5">Belongs to the Prp family.</text>
</comment>
<dbReference type="SUPFAM" id="SSF118010">
    <property type="entry name" value="TM1457-like"/>
    <property type="match status" value="1"/>
</dbReference>
<evidence type="ECO:0000313" key="7">
    <source>
        <dbReference type="EMBL" id="GKT04869.1"/>
    </source>
</evidence>
<evidence type="ECO:0000256" key="6">
    <source>
        <dbReference type="ARBA" id="ARBA00044538"/>
    </source>
</evidence>
<dbReference type="Pfam" id="PF04327">
    <property type="entry name" value="Peptidase_Prp"/>
    <property type="match status" value="1"/>
</dbReference>